<feature type="region of interest" description="Disordered" evidence="6">
    <location>
        <begin position="331"/>
        <end position="362"/>
    </location>
</feature>
<dbReference type="Proteomes" id="UP001187192">
    <property type="component" value="Unassembled WGS sequence"/>
</dbReference>
<evidence type="ECO:0000313" key="8">
    <source>
        <dbReference type="EMBL" id="GMN56479.1"/>
    </source>
</evidence>
<evidence type="ECO:0000256" key="1">
    <source>
        <dbReference type="ARBA" id="ARBA00004123"/>
    </source>
</evidence>
<evidence type="ECO:0000259" key="7">
    <source>
        <dbReference type="PROSITE" id="PS51005"/>
    </source>
</evidence>
<dbReference type="PANTHER" id="PTHR31744">
    <property type="entry name" value="PROTEIN CUP-SHAPED COTYLEDON 2-RELATED"/>
    <property type="match status" value="1"/>
</dbReference>
<keyword evidence="5" id="KW-0539">Nucleus</keyword>
<dbReference type="SUPFAM" id="SSF101941">
    <property type="entry name" value="NAC domain"/>
    <property type="match status" value="1"/>
</dbReference>
<keyword evidence="3" id="KW-0238">DNA-binding</keyword>
<dbReference type="GO" id="GO:0006355">
    <property type="term" value="P:regulation of DNA-templated transcription"/>
    <property type="evidence" value="ECO:0007669"/>
    <property type="project" value="InterPro"/>
</dbReference>
<organism evidence="8 9">
    <name type="scientific">Ficus carica</name>
    <name type="common">Common fig</name>
    <dbReference type="NCBI Taxonomy" id="3494"/>
    <lineage>
        <taxon>Eukaryota</taxon>
        <taxon>Viridiplantae</taxon>
        <taxon>Streptophyta</taxon>
        <taxon>Embryophyta</taxon>
        <taxon>Tracheophyta</taxon>
        <taxon>Spermatophyta</taxon>
        <taxon>Magnoliopsida</taxon>
        <taxon>eudicotyledons</taxon>
        <taxon>Gunneridae</taxon>
        <taxon>Pentapetalae</taxon>
        <taxon>rosids</taxon>
        <taxon>fabids</taxon>
        <taxon>Rosales</taxon>
        <taxon>Moraceae</taxon>
        <taxon>Ficeae</taxon>
        <taxon>Ficus</taxon>
    </lineage>
</organism>
<feature type="compositionally biased region" description="Basic and acidic residues" evidence="6">
    <location>
        <begin position="337"/>
        <end position="350"/>
    </location>
</feature>
<dbReference type="InterPro" id="IPR003441">
    <property type="entry name" value="NAC-dom"/>
</dbReference>
<dbReference type="EMBL" id="BTGU01000063">
    <property type="protein sequence ID" value="GMN56479.1"/>
    <property type="molecule type" value="Genomic_DNA"/>
</dbReference>
<reference evidence="8" key="1">
    <citation type="submission" date="2023-07" db="EMBL/GenBank/DDBJ databases">
        <title>draft genome sequence of fig (Ficus carica).</title>
        <authorList>
            <person name="Takahashi T."/>
            <person name="Nishimura K."/>
        </authorList>
    </citation>
    <scope>NUCLEOTIDE SEQUENCE</scope>
</reference>
<proteinExistence type="predicted"/>
<dbReference type="PROSITE" id="PS51005">
    <property type="entry name" value="NAC"/>
    <property type="match status" value="1"/>
</dbReference>
<dbReference type="FunFam" id="2.170.150.80:FF:000003">
    <property type="entry name" value="NAC domain-containing protein"/>
    <property type="match status" value="1"/>
</dbReference>
<keyword evidence="9" id="KW-1185">Reference proteome</keyword>
<dbReference type="GO" id="GO:0003677">
    <property type="term" value="F:DNA binding"/>
    <property type="evidence" value="ECO:0007669"/>
    <property type="project" value="UniProtKB-KW"/>
</dbReference>
<feature type="region of interest" description="Disordered" evidence="6">
    <location>
        <begin position="231"/>
        <end position="251"/>
    </location>
</feature>
<protein>
    <recommendedName>
        <fullName evidence="7">NAC domain-containing protein</fullName>
    </recommendedName>
</protein>
<evidence type="ECO:0000256" key="5">
    <source>
        <dbReference type="ARBA" id="ARBA00023242"/>
    </source>
</evidence>
<dbReference type="GO" id="GO:0005634">
    <property type="term" value="C:nucleus"/>
    <property type="evidence" value="ECO:0007669"/>
    <property type="project" value="UniProtKB-SubCell"/>
</dbReference>
<evidence type="ECO:0000256" key="4">
    <source>
        <dbReference type="ARBA" id="ARBA00023163"/>
    </source>
</evidence>
<dbReference type="PANTHER" id="PTHR31744:SF212">
    <property type="entry name" value="PROTEIN SOMBRERO-LIKE ISOFORM X2"/>
    <property type="match status" value="1"/>
</dbReference>
<sequence>MASSSGGVPPGFRFHPTDEELLHYYLKKKLSFQKFDMEVIREVDLNKLEPWDLQERCRIGSTPQNEWYFFSHKDRKYPTGSRTNRATNAGFWKATGRDKCIRNTFKKIGMRKTLVFYRGRAPHGQKTDWIMHEYRLEEQDHDPNLNSSSEDGWVVCRVFKKKNLFKVGSSNDGGGGGGGSSTINSEITTTTHHQYLNSSNTNNTNYTTSHNNMQVSTQYYLLRQPPHNLMQQQPPTFELNNKPPPPQPPPPPYHELALHYPPHTHLDHLHHYSQPPLIPNAYGPAADSNLDVHAKQLMIANAAVRADCESGSDVSGALRGYQLCEPGLEVGTSTQQNRDHHQDQDHDHDQQQANHHQAQAQAGMTEWPTMLERIVSPSAENNNDAVLPSASVSARIHHLSLRATTSSATGEMDFWGYAK</sequence>
<feature type="domain" description="NAC" evidence="7">
    <location>
        <begin position="8"/>
        <end position="161"/>
    </location>
</feature>
<dbReference type="Gene3D" id="2.170.150.80">
    <property type="entry name" value="NAC domain"/>
    <property type="match status" value="1"/>
</dbReference>
<evidence type="ECO:0000256" key="2">
    <source>
        <dbReference type="ARBA" id="ARBA00023015"/>
    </source>
</evidence>
<evidence type="ECO:0000313" key="9">
    <source>
        <dbReference type="Proteomes" id="UP001187192"/>
    </source>
</evidence>
<evidence type="ECO:0000256" key="3">
    <source>
        <dbReference type="ARBA" id="ARBA00023125"/>
    </source>
</evidence>
<comment type="caution">
    <text evidence="8">The sequence shown here is derived from an EMBL/GenBank/DDBJ whole genome shotgun (WGS) entry which is preliminary data.</text>
</comment>
<keyword evidence="2" id="KW-0805">Transcription regulation</keyword>
<feature type="compositionally biased region" description="Low complexity" evidence="6">
    <location>
        <begin position="351"/>
        <end position="362"/>
    </location>
</feature>
<name>A0AA88AP04_FICCA</name>
<evidence type="ECO:0000256" key="6">
    <source>
        <dbReference type="SAM" id="MobiDB-lite"/>
    </source>
</evidence>
<comment type="subcellular location">
    <subcellularLocation>
        <location evidence="1">Nucleus</location>
    </subcellularLocation>
</comment>
<feature type="compositionally biased region" description="Pro residues" evidence="6">
    <location>
        <begin position="242"/>
        <end position="251"/>
    </location>
</feature>
<accession>A0AA88AP04</accession>
<dbReference type="InterPro" id="IPR036093">
    <property type="entry name" value="NAC_dom_sf"/>
</dbReference>
<gene>
    <name evidence="8" type="ORF">TIFTF001_025603</name>
</gene>
<keyword evidence="4" id="KW-0804">Transcription</keyword>
<dbReference type="AlphaFoldDB" id="A0AA88AP04"/>
<dbReference type="Pfam" id="PF02365">
    <property type="entry name" value="NAM"/>
    <property type="match status" value="1"/>
</dbReference>